<dbReference type="Proteomes" id="UP000238916">
    <property type="component" value="Unassembled WGS sequence"/>
</dbReference>
<accession>A0A2U3LY47</accession>
<evidence type="ECO:0008006" key="3">
    <source>
        <dbReference type="Google" id="ProtNLM"/>
    </source>
</evidence>
<sequence>MLSKRTLSTFGLSLTVLFSSLFLSGCSEKPFLTQDGSYVILSVSPSGNTRSELIELPWNTNMAIMQKLLLESSFVLSDLHTPSTLTSSGPALLGMTSLQANFPKPKRMTFVVDGHVLTLDVQSLQIEVEGASVGQVTINQTIILQGINDPNLQPAFDALTDMLHDENFKKGVA</sequence>
<evidence type="ECO:0000313" key="1">
    <source>
        <dbReference type="EMBL" id="SPF56769.1"/>
    </source>
</evidence>
<dbReference type="PROSITE" id="PS51257">
    <property type="entry name" value="PROKAR_LIPOPROTEIN"/>
    <property type="match status" value="1"/>
</dbReference>
<protein>
    <recommendedName>
        <fullName evidence="3">Lipoprotein</fullName>
    </recommendedName>
</protein>
<evidence type="ECO:0000313" key="2">
    <source>
        <dbReference type="Proteomes" id="UP000238916"/>
    </source>
</evidence>
<gene>
    <name evidence="1" type="ORF">SBF1_950047</name>
</gene>
<organism evidence="1 2">
    <name type="scientific">Candidatus Desulfosporosinus infrequens</name>
    <dbReference type="NCBI Taxonomy" id="2043169"/>
    <lineage>
        <taxon>Bacteria</taxon>
        <taxon>Bacillati</taxon>
        <taxon>Bacillota</taxon>
        <taxon>Clostridia</taxon>
        <taxon>Eubacteriales</taxon>
        <taxon>Desulfitobacteriaceae</taxon>
        <taxon>Desulfosporosinus</taxon>
    </lineage>
</organism>
<dbReference type="AlphaFoldDB" id="A0A2U3LY47"/>
<proteinExistence type="predicted"/>
<reference evidence="2" key="1">
    <citation type="submission" date="2018-02" db="EMBL/GenBank/DDBJ databases">
        <authorList>
            <person name="Hausmann B."/>
        </authorList>
    </citation>
    <scope>NUCLEOTIDE SEQUENCE [LARGE SCALE GENOMIC DNA]</scope>
    <source>
        <strain evidence="2">Peat soil MAG SbF1</strain>
    </source>
</reference>
<dbReference type="EMBL" id="OMOF01000945">
    <property type="protein sequence ID" value="SPF56769.1"/>
    <property type="molecule type" value="Genomic_DNA"/>
</dbReference>
<name>A0A2U3LY47_9FIRM</name>